<feature type="domain" description="DUF559" evidence="2">
    <location>
        <begin position="298"/>
        <end position="350"/>
    </location>
</feature>
<dbReference type="InterPro" id="IPR007569">
    <property type="entry name" value="DUF559"/>
</dbReference>
<evidence type="ECO:0000313" key="3">
    <source>
        <dbReference type="EMBL" id="QFQ03195.1"/>
    </source>
</evidence>
<gene>
    <name evidence="3" type="ORF">CUROG_09255</name>
</gene>
<sequence>MRPFKRELPTLLPETAPQLRARGVSDGEITRNHERVTHNTWIHRSNRQGEQHDIITRTRAHHLTNPTRPASGWSVLAYHGLPYWADATPAVFASERRSRKNTRSVLGPHVEHFPQLTLDKRLYDPRMPSIRCVPIELAMVSALQSIRDGTMQWHVPNIPGWAPKDVRAVQLLDAAIRHAQTKIELETFTQAAAHKLDKQWAQRIRMATDTGAGSPMETLLRLTLKQVNVGSFPLRWESQVPVYDDGGLTPPGGPDRPGGMDGSGRSGRTGGPAKPGWAGERGKPGWASDSTFRPWITVADLMCKELKVIVFHDGAHHRTPEQHRKDAEINAFLQSKGYRVLRVTADMLKNPELLRVRADRLLLSAINEREEMGW</sequence>
<dbReference type="EMBL" id="CP045032">
    <property type="protein sequence ID" value="QFQ03195.1"/>
    <property type="molecule type" value="Genomic_DNA"/>
</dbReference>
<keyword evidence="4" id="KW-1185">Reference proteome</keyword>
<name>A0A5J6ZBY2_9CORY</name>
<dbReference type="KEGG" id="cuo:CUROG_09255"/>
<organism evidence="3 4">
    <name type="scientific">Corynebacterium urogenitale</name>
    <dbReference type="NCBI Taxonomy" id="2487892"/>
    <lineage>
        <taxon>Bacteria</taxon>
        <taxon>Bacillati</taxon>
        <taxon>Actinomycetota</taxon>
        <taxon>Actinomycetes</taxon>
        <taxon>Mycobacteriales</taxon>
        <taxon>Corynebacteriaceae</taxon>
        <taxon>Corynebacterium</taxon>
    </lineage>
</organism>
<dbReference type="RefSeq" id="WP_161595748.1">
    <property type="nucleotide sequence ID" value="NZ_CP045032.1"/>
</dbReference>
<dbReference type="InterPro" id="IPR011335">
    <property type="entry name" value="Restrct_endonuc-II-like"/>
</dbReference>
<dbReference type="Pfam" id="PF04480">
    <property type="entry name" value="DUF559"/>
    <property type="match status" value="1"/>
</dbReference>
<protein>
    <recommendedName>
        <fullName evidence="2">DUF559 domain-containing protein</fullName>
    </recommendedName>
</protein>
<evidence type="ECO:0000256" key="1">
    <source>
        <dbReference type="SAM" id="MobiDB-lite"/>
    </source>
</evidence>
<reference evidence="4" key="1">
    <citation type="submission" date="2019-10" db="EMBL/GenBank/DDBJ databases">
        <title>Complete genome sequence of Corynebacterium urogenitalis DSM 108747, isolated from the genital tract of a cow.</title>
        <authorList>
            <person name="Ruckert C."/>
            <person name="Ballas P."/>
            <person name="Wagener K."/>
            <person name="Drillich M."/>
            <person name="Kaempfer P."/>
            <person name="Busse H.-J."/>
            <person name="Ehling-Schulz M."/>
        </authorList>
    </citation>
    <scope>NUCLEOTIDE SEQUENCE [LARGE SCALE GENOMIC DNA]</scope>
    <source>
        <strain evidence="4">LMM 1652</strain>
    </source>
</reference>
<dbReference type="Gene3D" id="3.40.960.10">
    <property type="entry name" value="VSR Endonuclease"/>
    <property type="match status" value="1"/>
</dbReference>
<evidence type="ECO:0000259" key="2">
    <source>
        <dbReference type="Pfam" id="PF04480"/>
    </source>
</evidence>
<feature type="compositionally biased region" description="Gly residues" evidence="1">
    <location>
        <begin position="255"/>
        <end position="270"/>
    </location>
</feature>
<dbReference type="SUPFAM" id="SSF52980">
    <property type="entry name" value="Restriction endonuclease-like"/>
    <property type="match status" value="1"/>
</dbReference>
<dbReference type="AlphaFoldDB" id="A0A5J6ZBY2"/>
<accession>A0A5J6ZBY2</accession>
<evidence type="ECO:0000313" key="4">
    <source>
        <dbReference type="Proteomes" id="UP000326711"/>
    </source>
</evidence>
<dbReference type="Proteomes" id="UP000326711">
    <property type="component" value="Chromosome"/>
</dbReference>
<feature type="region of interest" description="Disordered" evidence="1">
    <location>
        <begin position="243"/>
        <end position="286"/>
    </location>
</feature>
<proteinExistence type="predicted"/>